<sequence>MPDDDAVDGALTEVLAPVDGPDLDGVTTVVQFARHVAGVFLHTPRIGVVTGGDERYTSCHRAEPPPMVSRSASGIRAMDPCHHRRDIRTTFLAAGPAASPRSPPCATPEHRHTGHRRTDGGPGVPGGDRLPSSRRTGGAGAGLDRGSYDRPFAPFTPPR</sequence>
<dbReference type="EMBL" id="VSSQ01028302">
    <property type="protein sequence ID" value="MPM77970.1"/>
    <property type="molecule type" value="Genomic_DNA"/>
</dbReference>
<protein>
    <submittedName>
        <fullName evidence="2">Uncharacterized protein</fullName>
    </submittedName>
</protein>
<evidence type="ECO:0000256" key="1">
    <source>
        <dbReference type="SAM" id="MobiDB-lite"/>
    </source>
</evidence>
<gene>
    <name evidence="2" type="ORF">SDC9_124980</name>
</gene>
<feature type="region of interest" description="Disordered" evidence="1">
    <location>
        <begin position="93"/>
        <end position="159"/>
    </location>
</feature>
<evidence type="ECO:0000313" key="2">
    <source>
        <dbReference type="EMBL" id="MPM77970.1"/>
    </source>
</evidence>
<organism evidence="2">
    <name type="scientific">bioreactor metagenome</name>
    <dbReference type="NCBI Taxonomy" id="1076179"/>
    <lineage>
        <taxon>unclassified sequences</taxon>
        <taxon>metagenomes</taxon>
        <taxon>ecological metagenomes</taxon>
    </lineage>
</organism>
<dbReference type="AlphaFoldDB" id="A0A645CLP6"/>
<feature type="compositionally biased region" description="Basic and acidic residues" evidence="1">
    <location>
        <begin position="108"/>
        <end position="119"/>
    </location>
</feature>
<accession>A0A645CLP6</accession>
<reference evidence="2" key="1">
    <citation type="submission" date="2019-08" db="EMBL/GenBank/DDBJ databases">
        <authorList>
            <person name="Kucharzyk K."/>
            <person name="Murdoch R.W."/>
            <person name="Higgins S."/>
            <person name="Loffler F."/>
        </authorList>
    </citation>
    <scope>NUCLEOTIDE SEQUENCE</scope>
</reference>
<name>A0A645CLP6_9ZZZZ</name>
<proteinExistence type="predicted"/>
<comment type="caution">
    <text evidence="2">The sequence shown here is derived from an EMBL/GenBank/DDBJ whole genome shotgun (WGS) entry which is preliminary data.</text>
</comment>